<dbReference type="Proteomes" id="UP001199795">
    <property type="component" value="Unassembled WGS sequence"/>
</dbReference>
<proteinExistence type="predicted"/>
<protein>
    <submittedName>
        <fullName evidence="3">DUF3857 domain-containing protein</fullName>
    </submittedName>
</protein>
<dbReference type="AlphaFoldDB" id="A0AAE3JLR6"/>
<evidence type="ECO:0000313" key="3">
    <source>
        <dbReference type="EMBL" id="MCF7569543.1"/>
    </source>
</evidence>
<evidence type="ECO:0000259" key="2">
    <source>
        <dbReference type="Pfam" id="PF12969"/>
    </source>
</evidence>
<dbReference type="Gene3D" id="3.10.620.30">
    <property type="match status" value="1"/>
</dbReference>
<keyword evidence="1" id="KW-0732">Signal</keyword>
<feature type="chain" id="PRO_5042114893" evidence="1">
    <location>
        <begin position="21"/>
        <end position="635"/>
    </location>
</feature>
<feature type="domain" description="DUF3857" evidence="2">
    <location>
        <begin position="63"/>
        <end position="216"/>
    </location>
</feature>
<comment type="caution">
    <text evidence="3">The sequence shown here is derived from an EMBL/GenBank/DDBJ whole genome shotgun (WGS) entry which is preliminary data.</text>
</comment>
<dbReference type="Gene3D" id="2.60.40.3140">
    <property type="match status" value="1"/>
</dbReference>
<dbReference type="SUPFAM" id="SSF54001">
    <property type="entry name" value="Cysteine proteinases"/>
    <property type="match status" value="1"/>
</dbReference>
<organism evidence="3 4">
    <name type="scientific">Wocania arenilitoris</name>
    <dbReference type="NCBI Taxonomy" id="2044858"/>
    <lineage>
        <taxon>Bacteria</taxon>
        <taxon>Pseudomonadati</taxon>
        <taxon>Bacteroidota</taxon>
        <taxon>Flavobacteriia</taxon>
        <taxon>Flavobacteriales</taxon>
        <taxon>Flavobacteriaceae</taxon>
        <taxon>Wocania</taxon>
    </lineage>
</organism>
<keyword evidence="4" id="KW-1185">Reference proteome</keyword>
<dbReference type="InterPro" id="IPR024618">
    <property type="entry name" value="DUF3857"/>
</dbReference>
<dbReference type="InterPro" id="IPR038765">
    <property type="entry name" value="Papain-like_cys_pep_sf"/>
</dbReference>
<feature type="signal peptide" evidence="1">
    <location>
        <begin position="1"/>
        <end position="20"/>
    </location>
</feature>
<evidence type="ECO:0000313" key="4">
    <source>
        <dbReference type="Proteomes" id="UP001199795"/>
    </source>
</evidence>
<evidence type="ECO:0000256" key="1">
    <source>
        <dbReference type="SAM" id="SignalP"/>
    </source>
</evidence>
<dbReference type="Pfam" id="PF12969">
    <property type="entry name" value="DUF3857"/>
    <property type="match status" value="1"/>
</dbReference>
<reference evidence="3" key="1">
    <citation type="submission" date="2022-01" db="EMBL/GenBank/DDBJ databases">
        <title>Draft genome sequence of Sabulilitoribacter arenilitoris KCTC 52401.</title>
        <authorList>
            <person name="Oh J.-S."/>
        </authorList>
    </citation>
    <scope>NUCLEOTIDE SEQUENCE</scope>
    <source>
        <strain evidence="3">HMF6543</strain>
    </source>
</reference>
<gene>
    <name evidence="3" type="ORF">L3X37_14435</name>
</gene>
<dbReference type="RefSeq" id="WP_237240870.1">
    <property type="nucleotide sequence ID" value="NZ_JAKKDU010000021.1"/>
</dbReference>
<name>A0AAE3JLR6_9FLAO</name>
<dbReference type="EMBL" id="JAKKDU010000021">
    <property type="protein sequence ID" value="MCF7569543.1"/>
    <property type="molecule type" value="Genomic_DNA"/>
</dbReference>
<sequence length="635" mass="72953">MVLKPIVNIMLLLATLTAFSQDDLYSSLTIPDDLKKGANAVVRLNEMHVVIESQNKILISLDRVVTVFNEKGNQHLQAGVGYDNHIKVKKIEAVIFDENGEVLKKKKKRDFIDYSAVDGGTLYSDSRVLFLGYTPINYPYTVKFSYEVESVNTAAIPTWRPINSYFLSVEKDSFILNDQANLGLRSKEISFDEFQVKKSTSSNTLSYTISNVPPIKPEDLSPSLNSITPYAMVAVEKFHFNGVDGHAKNWNEFGNWIRNSLLKGRNEVTEKTKQQILDLVKGIDNPIEKAKKVYEFVQNNTRYISVQVGIGGVQPIAALEVDNLKYGDCKGLTNYTQSLLSIAGVKSYYTVVEAGKEIIDFDTDFASLEQGNHIILGIPNNDEMIWLDCTSQIHPFGFIGDFTDDRKVLVIKQDYSEILKTINYPDSINYQFTKADIKLSVDGSINSEVTIKTKGVQYDNRFYIERKSKKDIDEYYKEYWGNVNNLEINDYSFENDKEDVEFTEKIKSRAQNYGSINGDRLIFAPNAFNKNSFIPNRYRNRKLPVEIQRGYLDEDSFSYTIPNEYVIESLPENVSIKNKFGEYFIEFIQDGNKILYNRKLKILKGKYPKLEYDLYRNFRKKISKMDNYKIILKKL</sequence>
<accession>A0AAE3JLR6</accession>
<dbReference type="Gene3D" id="2.60.120.1130">
    <property type="match status" value="1"/>
</dbReference>